<keyword evidence="1" id="KW-0812">Transmembrane</keyword>
<dbReference type="Proteomes" id="UP001285921">
    <property type="component" value="Unassembled WGS sequence"/>
</dbReference>
<protein>
    <submittedName>
        <fullName evidence="2">Uncharacterized protein</fullName>
    </submittedName>
</protein>
<name>A0ABQ6NDY8_9BACL</name>
<evidence type="ECO:0000313" key="3">
    <source>
        <dbReference type="Proteomes" id="UP001285921"/>
    </source>
</evidence>
<evidence type="ECO:0000313" key="2">
    <source>
        <dbReference type="EMBL" id="GMK43191.1"/>
    </source>
</evidence>
<keyword evidence="1" id="KW-0472">Membrane</keyword>
<dbReference type="RefSeq" id="WP_317978570.1">
    <property type="nucleotide sequence ID" value="NZ_BTCL01000001.1"/>
</dbReference>
<keyword evidence="1" id="KW-1133">Transmembrane helix</keyword>
<comment type="caution">
    <text evidence="2">The sequence shown here is derived from an EMBL/GenBank/DDBJ whole genome shotgun (WGS) entry which is preliminary data.</text>
</comment>
<proteinExistence type="predicted"/>
<organism evidence="2 3">
    <name type="scientific">Paenibacillus glycanilyticus</name>
    <dbReference type="NCBI Taxonomy" id="126569"/>
    <lineage>
        <taxon>Bacteria</taxon>
        <taxon>Bacillati</taxon>
        <taxon>Bacillota</taxon>
        <taxon>Bacilli</taxon>
        <taxon>Bacillales</taxon>
        <taxon>Paenibacillaceae</taxon>
        <taxon>Paenibacillus</taxon>
    </lineage>
</organism>
<gene>
    <name evidence="2" type="ORF">PghCCS26_03180</name>
</gene>
<feature type="transmembrane region" description="Helical" evidence="1">
    <location>
        <begin position="21"/>
        <end position="42"/>
    </location>
</feature>
<sequence length="170" mass="18936">MEDINNRDALQSTRGNRTIRKIALVIAVCVLGFILFMGNTLINQSGSQGKEIHPPEVEFPLSAYTMVMSNVPGFPLTIANKEATRIIVRSSDGDLLLWKSSDGRVNSQGKKAEVKPGETIYWSPLTEENKLQYKTIIKLTAYNGRTKLGSTDIEISSENKFIFRGKLITE</sequence>
<keyword evidence="3" id="KW-1185">Reference proteome</keyword>
<reference evidence="2 3" key="1">
    <citation type="submission" date="2023-05" db="EMBL/GenBank/DDBJ databases">
        <title>Draft genome of Paenibacillus sp. CCS26.</title>
        <authorList>
            <person name="Akita H."/>
            <person name="Shinto Y."/>
            <person name="Kimura Z."/>
        </authorList>
    </citation>
    <scope>NUCLEOTIDE SEQUENCE [LARGE SCALE GENOMIC DNA]</scope>
    <source>
        <strain evidence="2 3">CCS26</strain>
    </source>
</reference>
<evidence type="ECO:0000256" key="1">
    <source>
        <dbReference type="SAM" id="Phobius"/>
    </source>
</evidence>
<dbReference type="EMBL" id="BTCL01000001">
    <property type="protein sequence ID" value="GMK43191.1"/>
    <property type="molecule type" value="Genomic_DNA"/>
</dbReference>
<accession>A0ABQ6NDY8</accession>